<feature type="domain" description="HTH tetR-type" evidence="3">
    <location>
        <begin position="7"/>
        <end position="69"/>
    </location>
</feature>
<evidence type="ECO:0000256" key="1">
    <source>
        <dbReference type="ARBA" id="ARBA00023125"/>
    </source>
</evidence>
<feature type="DNA-binding region" description="H-T-H motif" evidence="2">
    <location>
        <begin position="32"/>
        <end position="51"/>
    </location>
</feature>
<keyword evidence="1 2" id="KW-0238">DNA-binding</keyword>
<accession>W7CMU7</accession>
<evidence type="ECO:0000313" key="4">
    <source>
        <dbReference type="EMBL" id="EUJ38387.1"/>
    </source>
</evidence>
<dbReference type="PANTHER" id="PTHR43479">
    <property type="entry name" value="ACREF/ENVCD OPERON REPRESSOR-RELATED"/>
    <property type="match status" value="1"/>
</dbReference>
<evidence type="ECO:0000313" key="5">
    <source>
        <dbReference type="Proteomes" id="UP000019243"/>
    </source>
</evidence>
<dbReference type="SUPFAM" id="SSF46689">
    <property type="entry name" value="Homeodomain-like"/>
    <property type="match status" value="1"/>
</dbReference>
<dbReference type="RefSeq" id="WP_035314971.1">
    <property type="nucleotide sequence ID" value="NZ_AODH01000036.1"/>
</dbReference>
<dbReference type="STRING" id="1265861.BCAMP_08976"/>
<sequence>MPDLRVRRTKKLLYDSLLTLIKTENKRFAEVSVKQICERAMVHRSTFYHYYTDKYDLFFAEISLTDAITIDQRKKRLLQPFQMFAQQQNYDLLWQIALNNQDDSHFNQLVGTVVEQILGADLQFLIDVEVFPVPLEIVFPVYAHTIGSILVYWLKNGKQEQPQVLDAYLTKLLHPIFFESLRS</sequence>
<dbReference type="Pfam" id="PF00440">
    <property type="entry name" value="TetR_N"/>
    <property type="match status" value="1"/>
</dbReference>
<name>W7CMU7_9LIST</name>
<dbReference type="PROSITE" id="PS50977">
    <property type="entry name" value="HTH_TETR_2"/>
    <property type="match status" value="1"/>
</dbReference>
<evidence type="ECO:0000256" key="2">
    <source>
        <dbReference type="PROSITE-ProRule" id="PRU00335"/>
    </source>
</evidence>
<reference evidence="4 5" key="1">
    <citation type="submission" date="2012-12" db="EMBL/GenBank/DDBJ databases">
        <title>Novel taxa of Listeriaceae from agricultural environments in the United States.</title>
        <authorList>
            <person name="den Bakker H.C."/>
            <person name="Allred A."/>
            <person name="Warchocki S."/>
            <person name="Wright E.M."/>
            <person name="Burrell A."/>
            <person name="Nightingale K.K."/>
            <person name="Kephart D."/>
            <person name="Wiedmann M."/>
        </authorList>
    </citation>
    <scope>NUCLEOTIDE SEQUENCE [LARGE SCALE GENOMIC DNA]</scope>
    <source>
        <strain evidence="4 5">FSL F6-1037</strain>
    </source>
</reference>
<dbReference type="InterPro" id="IPR050624">
    <property type="entry name" value="HTH-type_Tx_Regulator"/>
</dbReference>
<comment type="caution">
    <text evidence="4">The sequence shown here is derived from an EMBL/GenBank/DDBJ whole genome shotgun (WGS) entry which is preliminary data.</text>
</comment>
<proteinExistence type="predicted"/>
<protein>
    <submittedName>
        <fullName evidence="4">TetR family transcriptional regulator</fullName>
    </submittedName>
</protein>
<evidence type="ECO:0000259" key="3">
    <source>
        <dbReference type="PROSITE" id="PS50977"/>
    </source>
</evidence>
<gene>
    <name evidence="4" type="ORF">BCAMP_08976</name>
</gene>
<dbReference type="GO" id="GO:0003677">
    <property type="term" value="F:DNA binding"/>
    <property type="evidence" value="ECO:0007669"/>
    <property type="project" value="UniProtKB-UniRule"/>
</dbReference>
<dbReference type="Proteomes" id="UP000019243">
    <property type="component" value="Unassembled WGS sequence"/>
</dbReference>
<organism evidence="4 5">
    <name type="scientific">Brochothrix campestris FSL F6-1037</name>
    <dbReference type="NCBI Taxonomy" id="1265861"/>
    <lineage>
        <taxon>Bacteria</taxon>
        <taxon>Bacillati</taxon>
        <taxon>Bacillota</taxon>
        <taxon>Bacilli</taxon>
        <taxon>Bacillales</taxon>
        <taxon>Listeriaceae</taxon>
        <taxon>Brochothrix</taxon>
    </lineage>
</organism>
<dbReference type="PANTHER" id="PTHR43479:SF16">
    <property type="entry name" value="HTH TETR-TYPE DOMAIN-CONTAINING PROTEIN"/>
    <property type="match status" value="1"/>
</dbReference>
<dbReference type="InterPro" id="IPR001647">
    <property type="entry name" value="HTH_TetR"/>
</dbReference>
<dbReference type="AlphaFoldDB" id="W7CMU7"/>
<dbReference type="InterPro" id="IPR009057">
    <property type="entry name" value="Homeodomain-like_sf"/>
</dbReference>
<dbReference type="Gene3D" id="1.10.357.10">
    <property type="entry name" value="Tetracycline Repressor, domain 2"/>
    <property type="match status" value="1"/>
</dbReference>
<dbReference type="EMBL" id="AODH01000036">
    <property type="protein sequence ID" value="EUJ38387.1"/>
    <property type="molecule type" value="Genomic_DNA"/>
</dbReference>
<keyword evidence="5" id="KW-1185">Reference proteome</keyword>